<evidence type="ECO:0000313" key="3">
    <source>
        <dbReference type="Proteomes" id="UP000626148"/>
    </source>
</evidence>
<feature type="transmembrane region" description="Helical" evidence="1">
    <location>
        <begin position="223"/>
        <end position="243"/>
    </location>
</feature>
<reference evidence="2" key="2">
    <citation type="submission" date="2020-09" db="EMBL/GenBank/DDBJ databases">
        <authorList>
            <person name="Sun Q."/>
            <person name="Kim S."/>
        </authorList>
    </citation>
    <scope>NUCLEOTIDE SEQUENCE</scope>
    <source>
        <strain evidence="2">KCTC 22169</strain>
    </source>
</reference>
<keyword evidence="1" id="KW-1133">Transmembrane helix</keyword>
<feature type="transmembrane region" description="Helical" evidence="1">
    <location>
        <begin position="97"/>
        <end position="115"/>
    </location>
</feature>
<sequence>MNTAARQHTLWDASTPRRLIHLLDRRDPWLTRTGVFLLLLLVPCYLASLFDPRLFEGAGVWVKPMKFQLSVGLYLLTVAWFMAYTRPEFQVSRRRRWLSGMLVTAALFEVLYITLQGALAQASHFNESDALHSFLYSLMGLGAVMLALMVGWQAVEIAGHRKPRLPIVLHWSIAWGLLLTAVLTIIAGFTISTYQSPIIGLPRSEADGIWLFGWATNSGDLRVAHFLGTHAMHIIPTTTWLLIRISTNKAGLWLGFTLLTFIAAWVVTYLSALAGSSFLPFV</sequence>
<dbReference type="EMBL" id="BMXR01000003">
    <property type="protein sequence ID" value="GGX49916.1"/>
    <property type="molecule type" value="Genomic_DNA"/>
</dbReference>
<proteinExistence type="predicted"/>
<evidence type="ECO:0000313" key="2">
    <source>
        <dbReference type="EMBL" id="GGX49916.1"/>
    </source>
</evidence>
<feature type="transmembrane region" description="Helical" evidence="1">
    <location>
        <begin position="135"/>
        <end position="155"/>
    </location>
</feature>
<keyword evidence="3" id="KW-1185">Reference proteome</keyword>
<accession>A0A918K583</accession>
<keyword evidence="1" id="KW-0812">Transmembrane</keyword>
<gene>
    <name evidence="2" type="ORF">GCM10007392_16640</name>
</gene>
<name>A0A918K583_9GAMM</name>
<reference evidence="2" key="1">
    <citation type="journal article" date="2014" name="Int. J. Syst. Evol. Microbiol.">
        <title>Complete genome sequence of Corynebacterium casei LMG S-19264T (=DSM 44701T), isolated from a smear-ripened cheese.</title>
        <authorList>
            <consortium name="US DOE Joint Genome Institute (JGI-PGF)"/>
            <person name="Walter F."/>
            <person name="Albersmeier A."/>
            <person name="Kalinowski J."/>
            <person name="Ruckert C."/>
        </authorList>
    </citation>
    <scope>NUCLEOTIDE SEQUENCE</scope>
    <source>
        <strain evidence="2">KCTC 22169</strain>
    </source>
</reference>
<feature type="transmembrane region" description="Helical" evidence="1">
    <location>
        <begin position="68"/>
        <end position="85"/>
    </location>
</feature>
<protein>
    <submittedName>
        <fullName evidence="2">Uncharacterized protein</fullName>
    </submittedName>
</protein>
<evidence type="ECO:0000256" key="1">
    <source>
        <dbReference type="SAM" id="Phobius"/>
    </source>
</evidence>
<feature type="transmembrane region" description="Helical" evidence="1">
    <location>
        <begin position="29"/>
        <end position="48"/>
    </location>
</feature>
<keyword evidence="1" id="KW-0472">Membrane</keyword>
<comment type="caution">
    <text evidence="2">The sequence shown here is derived from an EMBL/GenBank/DDBJ whole genome shotgun (WGS) entry which is preliminary data.</text>
</comment>
<feature type="transmembrane region" description="Helical" evidence="1">
    <location>
        <begin position="250"/>
        <end position="272"/>
    </location>
</feature>
<feature type="transmembrane region" description="Helical" evidence="1">
    <location>
        <begin position="167"/>
        <end position="191"/>
    </location>
</feature>
<organism evidence="2 3">
    <name type="scientific">Saccharospirillum salsuginis</name>
    <dbReference type="NCBI Taxonomy" id="418750"/>
    <lineage>
        <taxon>Bacteria</taxon>
        <taxon>Pseudomonadati</taxon>
        <taxon>Pseudomonadota</taxon>
        <taxon>Gammaproteobacteria</taxon>
        <taxon>Oceanospirillales</taxon>
        <taxon>Saccharospirillaceae</taxon>
        <taxon>Saccharospirillum</taxon>
    </lineage>
</organism>
<dbReference type="Proteomes" id="UP000626148">
    <property type="component" value="Unassembled WGS sequence"/>
</dbReference>
<dbReference type="AlphaFoldDB" id="A0A918K583"/>